<protein>
    <recommendedName>
        <fullName evidence="7">Protein SSH4</fullName>
    </recommendedName>
</protein>
<reference evidence="5" key="1">
    <citation type="submission" date="2021-07" db="EMBL/GenBank/DDBJ databases">
        <authorList>
            <person name="Durling M."/>
        </authorList>
    </citation>
    <scope>NUCLEOTIDE SEQUENCE</scope>
</reference>
<feature type="domain" description="CTLH" evidence="4">
    <location>
        <begin position="568"/>
        <end position="625"/>
    </location>
</feature>
<name>A0A9N9Q1C1_9HELO</name>
<dbReference type="EMBL" id="CAJVRM010000015">
    <property type="protein sequence ID" value="CAG8971222.1"/>
    <property type="molecule type" value="Genomic_DNA"/>
</dbReference>
<comment type="function">
    <text evidence="1">Involved in the proteasome-dependent degradation of fructose-1,6-bisphosphatase.</text>
</comment>
<dbReference type="InterPro" id="IPR003877">
    <property type="entry name" value="SPRY_dom"/>
</dbReference>
<gene>
    <name evidence="5" type="ORF">HYALB_00001386</name>
</gene>
<dbReference type="InterPro" id="IPR001870">
    <property type="entry name" value="B30.2/SPRY"/>
</dbReference>
<feature type="domain" description="B30.2/SPRY" evidence="3">
    <location>
        <begin position="201"/>
        <end position="399"/>
    </location>
</feature>
<dbReference type="InterPro" id="IPR024964">
    <property type="entry name" value="CTLH/CRA"/>
</dbReference>
<evidence type="ECO:0000259" key="3">
    <source>
        <dbReference type="PROSITE" id="PS50188"/>
    </source>
</evidence>
<evidence type="ECO:0000313" key="6">
    <source>
        <dbReference type="Proteomes" id="UP000701801"/>
    </source>
</evidence>
<dbReference type="PROSITE" id="PS50896">
    <property type="entry name" value="LISH"/>
    <property type="match status" value="1"/>
</dbReference>
<evidence type="ECO:0008006" key="7">
    <source>
        <dbReference type="Google" id="ProtNLM"/>
    </source>
</evidence>
<dbReference type="Gene3D" id="2.60.120.920">
    <property type="match status" value="1"/>
</dbReference>
<dbReference type="PROSITE" id="PS50188">
    <property type="entry name" value="B302_SPRY"/>
    <property type="match status" value="1"/>
</dbReference>
<dbReference type="InterPro" id="IPR050618">
    <property type="entry name" value="Ubq-SigPath_Reg"/>
</dbReference>
<proteinExistence type="predicted"/>
<dbReference type="SMART" id="SM00449">
    <property type="entry name" value="SPRY"/>
    <property type="match status" value="1"/>
</dbReference>
<dbReference type="SUPFAM" id="SSF49899">
    <property type="entry name" value="Concanavalin A-like lectins/glucanases"/>
    <property type="match status" value="1"/>
</dbReference>
<dbReference type="CDD" id="cd12909">
    <property type="entry name" value="SPRY_RanBP9_10"/>
    <property type="match status" value="1"/>
</dbReference>
<sequence>MTNSYPSGSPGVPEYSSMPTGASGGFVARRSSYASVVSGTAAAIPQPYQQPTRSGDFVNLLNQAPDFGYDSGYQNSGGQMRYDSRAYDMDFGVNGGQGGQHGRPASWGRNGHLPSSSSAYGPIMNGNEYGAYGTTHGDTFFVPSYLRGSKYVQKLEEGHKAKVLAHRDGPSNQSSQPGSLSTSASSTHIHAKNPPSHRGMTYDLIEKVPPVIDESLSLLPSKWNSQDKHPSLEVMSDGQEVKLTGSKTERERDLEAFAIRADHSMPSQCGIYYYEVTIVSRKREESTIAVGFSSKTVTLSRIPGWEADSWAYHGDDGNSYGCQANGKHYGPPFTAGDVIGCGVNFRTGSAFFTKNGDHLGTAFREVDKDKDGKERKLFPTVGMKKSGEHIRVNFGQSPFVFDIDGMMSVSRDFVFSGYLPLGTTLSLPCPNNTPVYGEEPTDFEFRLLRQLIASWDGPLEVLRAIITKQGVPVSPAQAIALAKEHLFARRRLEKTHIQHEIERTSTERLAPPLNETDLIQSLVLQFLTHDGYIETARAFAEELHSEKQALTLDPNAVLPGVNVKEDEDARHRQRIRTAVLDGDVERALKYTNAFYPRVLKDNENVYFRLRCRRFIEMIRQGAELQHSNKSHVSKKSNGHNGDWYDDILNHDMDLDEQHPGPSNNWDRMETEESPRTNIDYDKLVQETLEYGQGLQAEFKDDPRREVSKALEDAFALMAYSDPLNAKEVAHQLDPNGRVAVAEELNAAILLSLGKSSSSALEQLYQQTSVLLEELREGGGPGAFVNIDDYARPNEQYHR</sequence>
<dbReference type="Pfam" id="PF00622">
    <property type="entry name" value="SPRY"/>
    <property type="match status" value="1"/>
</dbReference>
<dbReference type="InterPro" id="IPR043136">
    <property type="entry name" value="B30.2/SPRY_sf"/>
</dbReference>
<feature type="region of interest" description="Disordered" evidence="2">
    <location>
        <begin position="164"/>
        <end position="200"/>
    </location>
</feature>
<dbReference type="InterPro" id="IPR013320">
    <property type="entry name" value="ConA-like_dom_sf"/>
</dbReference>
<keyword evidence="6" id="KW-1185">Reference proteome</keyword>
<feature type="compositionally biased region" description="Polar residues" evidence="2">
    <location>
        <begin position="170"/>
        <end position="188"/>
    </location>
</feature>
<evidence type="ECO:0000256" key="1">
    <source>
        <dbReference type="ARBA" id="ARBA00002343"/>
    </source>
</evidence>
<dbReference type="InterPro" id="IPR006595">
    <property type="entry name" value="CTLH_C"/>
</dbReference>
<dbReference type="InterPro" id="IPR006594">
    <property type="entry name" value="LisH"/>
</dbReference>
<accession>A0A9N9Q1C1</accession>
<comment type="caution">
    <text evidence="5">The sequence shown here is derived from an EMBL/GenBank/DDBJ whole genome shotgun (WGS) entry which is preliminary data.</text>
</comment>
<dbReference type="OrthoDB" id="25503at2759"/>
<dbReference type="Pfam" id="PF10607">
    <property type="entry name" value="CTLH"/>
    <property type="match status" value="1"/>
</dbReference>
<dbReference type="InterPro" id="IPR035782">
    <property type="entry name" value="SPRY_RanBP9/10"/>
</dbReference>
<evidence type="ECO:0000259" key="4">
    <source>
        <dbReference type="PROSITE" id="PS50897"/>
    </source>
</evidence>
<evidence type="ECO:0000313" key="5">
    <source>
        <dbReference type="EMBL" id="CAG8971222.1"/>
    </source>
</evidence>
<dbReference type="AlphaFoldDB" id="A0A9N9Q1C1"/>
<dbReference type="PANTHER" id="PTHR12864">
    <property type="entry name" value="RAN BINDING PROTEIN 9-RELATED"/>
    <property type="match status" value="1"/>
</dbReference>
<dbReference type="SMART" id="SM00667">
    <property type="entry name" value="LisH"/>
    <property type="match status" value="1"/>
</dbReference>
<dbReference type="SMART" id="SM00668">
    <property type="entry name" value="CTLH"/>
    <property type="match status" value="1"/>
</dbReference>
<organism evidence="5 6">
    <name type="scientific">Hymenoscyphus albidus</name>
    <dbReference type="NCBI Taxonomy" id="595503"/>
    <lineage>
        <taxon>Eukaryota</taxon>
        <taxon>Fungi</taxon>
        <taxon>Dikarya</taxon>
        <taxon>Ascomycota</taxon>
        <taxon>Pezizomycotina</taxon>
        <taxon>Leotiomycetes</taxon>
        <taxon>Helotiales</taxon>
        <taxon>Helotiaceae</taxon>
        <taxon>Hymenoscyphus</taxon>
    </lineage>
</organism>
<dbReference type="SMART" id="SM00757">
    <property type="entry name" value="CRA"/>
    <property type="match status" value="1"/>
</dbReference>
<dbReference type="Proteomes" id="UP000701801">
    <property type="component" value="Unassembled WGS sequence"/>
</dbReference>
<dbReference type="PROSITE" id="PS50897">
    <property type="entry name" value="CTLH"/>
    <property type="match status" value="1"/>
</dbReference>
<evidence type="ECO:0000256" key="2">
    <source>
        <dbReference type="SAM" id="MobiDB-lite"/>
    </source>
</evidence>
<dbReference type="InterPro" id="IPR013144">
    <property type="entry name" value="CRA_dom"/>
</dbReference>